<evidence type="ECO:0000259" key="1">
    <source>
        <dbReference type="Pfam" id="PF01636"/>
    </source>
</evidence>
<dbReference type="EMBL" id="JBHUHQ010000006">
    <property type="protein sequence ID" value="MFD2043248.1"/>
    <property type="molecule type" value="Genomic_DNA"/>
</dbReference>
<evidence type="ECO:0000313" key="3">
    <source>
        <dbReference type="Proteomes" id="UP001597383"/>
    </source>
</evidence>
<dbReference type="PANTHER" id="PTHR21310">
    <property type="entry name" value="AMINOGLYCOSIDE PHOSPHOTRANSFERASE-RELATED-RELATED"/>
    <property type="match status" value="1"/>
</dbReference>
<gene>
    <name evidence="2" type="ORF">ACFSJF_02990</name>
</gene>
<dbReference type="InterPro" id="IPR011009">
    <property type="entry name" value="Kinase-like_dom_sf"/>
</dbReference>
<proteinExistence type="predicted"/>
<reference evidence="3" key="1">
    <citation type="journal article" date="2019" name="Int. J. Syst. Evol. Microbiol.">
        <title>The Global Catalogue of Microorganisms (GCM) 10K type strain sequencing project: providing services to taxonomists for standard genome sequencing and annotation.</title>
        <authorList>
            <consortium name="The Broad Institute Genomics Platform"/>
            <consortium name="The Broad Institute Genome Sequencing Center for Infectious Disease"/>
            <person name="Wu L."/>
            <person name="Ma J."/>
        </authorList>
    </citation>
    <scope>NUCLEOTIDE SEQUENCE [LARGE SCALE GENOMIC DNA]</scope>
    <source>
        <strain evidence="3">R28</strain>
    </source>
</reference>
<dbReference type="Proteomes" id="UP001597383">
    <property type="component" value="Unassembled WGS sequence"/>
</dbReference>
<comment type="caution">
    <text evidence="2">The sequence shown here is derived from an EMBL/GenBank/DDBJ whole genome shotgun (WGS) entry which is preliminary data.</text>
</comment>
<accession>A0ABW4VUK8</accession>
<protein>
    <submittedName>
        <fullName evidence="2">Macrolide 2'-phosphotransferase</fullName>
    </submittedName>
</protein>
<keyword evidence="3" id="KW-1185">Reference proteome</keyword>
<dbReference type="CDD" id="cd05152">
    <property type="entry name" value="MPH2"/>
    <property type="match status" value="1"/>
</dbReference>
<dbReference type="Gene3D" id="3.30.200.20">
    <property type="entry name" value="Phosphorylase Kinase, domain 1"/>
    <property type="match status" value="1"/>
</dbReference>
<dbReference type="PANTHER" id="PTHR21310:SF15">
    <property type="entry name" value="AMINOGLYCOSIDE PHOSPHOTRANSFERASE DOMAIN-CONTAINING PROTEIN"/>
    <property type="match status" value="1"/>
</dbReference>
<organism evidence="2 3">
    <name type="scientific">Ornithinibacillus salinisoli</name>
    <dbReference type="NCBI Taxonomy" id="1848459"/>
    <lineage>
        <taxon>Bacteria</taxon>
        <taxon>Bacillati</taxon>
        <taxon>Bacillota</taxon>
        <taxon>Bacilli</taxon>
        <taxon>Bacillales</taxon>
        <taxon>Bacillaceae</taxon>
        <taxon>Ornithinibacillus</taxon>
    </lineage>
</organism>
<dbReference type="InterPro" id="IPR051678">
    <property type="entry name" value="AGP_Transferase"/>
</dbReference>
<dbReference type="InterPro" id="IPR002575">
    <property type="entry name" value="Aminoglycoside_PTrfase"/>
</dbReference>
<sequence length="299" mass="34196">MTLTNVQVLEKAMEHGLELELETLTSNESGLDFQVFFATDKAGEKWVLRIPRREDVIPTAKQEKKILDLVNGKLPIQSPNWELFSDELIAYKLLKGVPAGTIDPEAKAYVWELDEKNVPNLFHETLGKAMVALHRINREEARIQGLSVTGPREVREFMKERMEKVKKEFGVGEELWERWQKWLANDELWPKQTAFIHGDLHAGHILIDQDARVTGFIDWTEAKVDDPCHDFVSHYMAFGEGALKELITAYESAGGYVWPKMFEHIVELTSAYPVGIAEFAMKSGLDEYKEMAMETLGMK</sequence>
<name>A0ABW4VUK8_9BACI</name>
<evidence type="ECO:0000313" key="2">
    <source>
        <dbReference type="EMBL" id="MFD2043248.1"/>
    </source>
</evidence>
<dbReference type="Pfam" id="PF01636">
    <property type="entry name" value="APH"/>
    <property type="match status" value="1"/>
</dbReference>
<feature type="domain" description="Aminoglycoside phosphotransferase" evidence="1">
    <location>
        <begin position="24"/>
        <end position="261"/>
    </location>
</feature>
<dbReference type="RefSeq" id="WP_377554976.1">
    <property type="nucleotide sequence ID" value="NZ_JBHUHQ010000006.1"/>
</dbReference>
<dbReference type="SUPFAM" id="SSF56112">
    <property type="entry name" value="Protein kinase-like (PK-like)"/>
    <property type="match status" value="1"/>
</dbReference>
<dbReference type="Gene3D" id="3.90.1200.10">
    <property type="match status" value="1"/>
</dbReference>